<comment type="caution">
    <text evidence="2">The sequence shown here is derived from an EMBL/GenBank/DDBJ whole genome shotgun (WGS) entry which is preliminary data.</text>
</comment>
<organism evidence="2 3">
    <name type="scientific">Batillaria attramentaria</name>
    <dbReference type="NCBI Taxonomy" id="370345"/>
    <lineage>
        <taxon>Eukaryota</taxon>
        <taxon>Metazoa</taxon>
        <taxon>Spiralia</taxon>
        <taxon>Lophotrochozoa</taxon>
        <taxon>Mollusca</taxon>
        <taxon>Gastropoda</taxon>
        <taxon>Caenogastropoda</taxon>
        <taxon>Sorbeoconcha</taxon>
        <taxon>Cerithioidea</taxon>
        <taxon>Batillariidae</taxon>
        <taxon>Batillaria</taxon>
    </lineage>
</organism>
<evidence type="ECO:0000256" key="1">
    <source>
        <dbReference type="SAM" id="SignalP"/>
    </source>
</evidence>
<dbReference type="Proteomes" id="UP001519460">
    <property type="component" value="Unassembled WGS sequence"/>
</dbReference>
<dbReference type="AlphaFoldDB" id="A0ABD0KT09"/>
<keyword evidence="1" id="KW-0732">Signal</keyword>
<feature type="signal peptide" evidence="1">
    <location>
        <begin position="1"/>
        <end position="34"/>
    </location>
</feature>
<evidence type="ECO:0000313" key="2">
    <source>
        <dbReference type="EMBL" id="KAK7490123.1"/>
    </source>
</evidence>
<name>A0ABD0KT09_9CAEN</name>
<dbReference type="EMBL" id="JACVVK020000130">
    <property type="protein sequence ID" value="KAK7490123.1"/>
    <property type="molecule type" value="Genomic_DNA"/>
</dbReference>
<keyword evidence="3" id="KW-1185">Reference proteome</keyword>
<evidence type="ECO:0000313" key="3">
    <source>
        <dbReference type="Proteomes" id="UP001519460"/>
    </source>
</evidence>
<feature type="chain" id="PRO_5044819167" evidence="1">
    <location>
        <begin position="35"/>
        <end position="143"/>
    </location>
</feature>
<proteinExistence type="predicted"/>
<protein>
    <submittedName>
        <fullName evidence="2">Uncharacterized protein</fullName>
    </submittedName>
</protein>
<reference evidence="2 3" key="1">
    <citation type="journal article" date="2023" name="Sci. Data">
        <title>Genome assembly of the Korean intertidal mud-creeper Batillaria attramentaria.</title>
        <authorList>
            <person name="Patra A.K."/>
            <person name="Ho P.T."/>
            <person name="Jun S."/>
            <person name="Lee S.J."/>
            <person name="Kim Y."/>
            <person name="Won Y.J."/>
        </authorList>
    </citation>
    <scope>NUCLEOTIDE SEQUENCE [LARGE SCALE GENOMIC DNA]</scope>
    <source>
        <strain evidence="2">Wonlab-2016</strain>
    </source>
</reference>
<gene>
    <name evidence="2" type="ORF">BaRGS_00018645</name>
</gene>
<accession>A0ABD0KT09</accession>
<sequence length="143" mass="15571">MESRTTVAIAKLHIRTTLCFLVILLCSVSTAVEASGDQDNRPISTKEIFGQDIMYEEISLLERSISGAVRSNRAMPSLSVSGNEYVSLPMSNKLATARLESPWLCSTGGKNILAELQILPVLQQHLPTVSVSPNFIQHDGSVE</sequence>